<protein>
    <submittedName>
        <fullName evidence="2">Uncharacterized protein</fullName>
    </submittedName>
</protein>
<accession>A0AA35WLX6</accession>
<gene>
    <name evidence="2" type="ORF">GBAR_LOCUS11373</name>
</gene>
<organism evidence="2 3">
    <name type="scientific">Geodia barretti</name>
    <name type="common">Barrett's horny sponge</name>
    <dbReference type="NCBI Taxonomy" id="519541"/>
    <lineage>
        <taxon>Eukaryota</taxon>
        <taxon>Metazoa</taxon>
        <taxon>Porifera</taxon>
        <taxon>Demospongiae</taxon>
        <taxon>Heteroscleromorpha</taxon>
        <taxon>Tetractinellida</taxon>
        <taxon>Astrophorina</taxon>
        <taxon>Geodiidae</taxon>
        <taxon>Geodia</taxon>
    </lineage>
</organism>
<evidence type="ECO:0000313" key="2">
    <source>
        <dbReference type="EMBL" id="CAI8018777.1"/>
    </source>
</evidence>
<sequence>MKLIVTVVLCTMVIILQQTAAQDYCSAPECSSGANLDPYACNCVNFTKSTCPNDTSEIVDSYGRCSCQAAVHPECDAGYTLNPDACICKIRVPPTCPNGTYLTPRNAQCIGIDEPTCPEGFSKVGCKCIKEVGRQCQNGELAANDCKCKNVYPPRCSGRGCSLNNTNGECTCERDDPHQIQCYYSRRCGGQTYYVSDIAECCYRWPEDYDGDDSQSPPHTRQYLKYYYSYRSQYDRCYPCAYYHYYRG</sequence>
<proteinExistence type="predicted"/>
<evidence type="ECO:0000256" key="1">
    <source>
        <dbReference type="SAM" id="SignalP"/>
    </source>
</evidence>
<dbReference type="AlphaFoldDB" id="A0AA35WLX6"/>
<comment type="caution">
    <text evidence="2">The sequence shown here is derived from an EMBL/GenBank/DDBJ whole genome shotgun (WGS) entry which is preliminary data.</text>
</comment>
<evidence type="ECO:0000313" key="3">
    <source>
        <dbReference type="Proteomes" id="UP001174909"/>
    </source>
</evidence>
<keyword evidence="3" id="KW-1185">Reference proteome</keyword>
<feature type="signal peptide" evidence="1">
    <location>
        <begin position="1"/>
        <end position="21"/>
    </location>
</feature>
<reference evidence="2" key="1">
    <citation type="submission" date="2023-03" db="EMBL/GenBank/DDBJ databases">
        <authorList>
            <person name="Steffen K."/>
            <person name="Cardenas P."/>
        </authorList>
    </citation>
    <scope>NUCLEOTIDE SEQUENCE</scope>
</reference>
<feature type="chain" id="PRO_5041321969" evidence="1">
    <location>
        <begin position="22"/>
        <end position="248"/>
    </location>
</feature>
<keyword evidence="1" id="KW-0732">Signal</keyword>
<dbReference type="EMBL" id="CASHTH010001710">
    <property type="protein sequence ID" value="CAI8018777.1"/>
    <property type="molecule type" value="Genomic_DNA"/>
</dbReference>
<dbReference type="Proteomes" id="UP001174909">
    <property type="component" value="Unassembled WGS sequence"/>
</dbReference>
<name>A0AA35WLX6_GEOBA</name>